<feature type="region of interest" description="Disordered" evidence="4">
    <location>
        <begin position="252"/>
        <end position="384"/>
    </location>
</feature>
<evidence type="ECO:0000256" key="1">
    <source>
        <dbReference type="ARBA" id="ARBA00008848"/>
    </source>
</evidence>
<dbReference type="Gene3D" id="2.160.20.70">
    <property type="match status" value="1"/>
</dbReference>
<accession>A0A9W7EL65</accession>
<dbReference type="InterPro" id="IPR039093">
    <property type="entry name" value="XRP2"/>
</dbReference>
<dbReference type="PANTHER" id="PTHR15440:SF0">
    <property type="entry name" value="PROTEIN XRP2"/>
    <property type="match status" value="1"/>
</dbReference>
<feature type="compositionally biased region" description="Polar residues" evidence="4">
    <location>
        <begin position="215"/>
        <end position="224"/>
    </location>
</feature>
<dbReference type="GO" id="GO:1990075">
    <property type="term" value="C:periciliary membrane compartment"/>
    <property type="evidence" value="ECO:0007669"/>
    <property type="project" value="TreeGrafter"/>
</dbReference>
<dbReference type="GO" id="GO:0000166">
    <property type="term" value="F:nucleotide binding"/>
    <property type="evidence" value="ECO:0007669"/>
    <property type="project" value="UniProtKB-KW"/>
</dbReference>
<dbReference type="PROSITE" id="PS51329">
    <property type="entry name" value="C_CAP_COFACTOR_C"/>
    <property type="match status" value="1"/>
</dbReference>
<dbReference type="Pfam" id="PF07986">
    <property type="entry name" value="TBCC"/>
    <property type="match status" value="1"/>
</dbReference>
<feature type="region of interest" description="Disordered" evidence="4">
    <location>
        <begin position="575"/>
        <end position="634"/>
    </location>
</feature>
<dbReference type="SMART" id="SM00673">
    <property type="entry name" value="CARP"/>
    <property type="match status" value="2"/>
</dbReference>
<feature type="coiled-coil region" evidence="3">
    <location>
        <begin position="1058"/>
        <end position="1092"/>
    </location>
</feature>
<proteinExistence type="inferred from homology"/>
<dbReference type="OrthoDB" id="194775at2759"/>
<evidence type="ECO:0000256" key="4">
    <source>
        <dbReference type="SAM" id="MobiDB-lite"/>
    </source>
</evidence>
<protein>
    <recommendedName>
        <fullName evidence="5">C-CAP/cofactor C-like domain-containing protein</fullName>
    </recommendedName>
</protein>
<feature type="region of interest" description="Disordered" evidence="4">
    <location>
        <begin position="206"/>
        <end position="225"/>
    </location>
</feature>
<dbReference type="InterPro" id="IPR017901">
    <property type="entry name" value="C-CAP_CF_C-like"/>
</dbReference>
<dbReference type="InterPro" id="IPR012945">
    <property type="entry name" value="Tubulin-bd_cofactor_C_dom"/>
</dbReference>
<evidence type="ECO:0000256" key="3">
    <source>
        <dbReference type="SAM" id="Coils"/>
    </source>
</evidence>
<keyword evidence="2" id="KW-0547">Nucleotide-binding</keyword>
<comment type="similarity">
    <text evidence="1">Belongs to the TBCC family.</text>
</comment>
<evidence type="ECO:0000313" key="7">
    <source>
        <dbReference type="Proteomes" id="UP001165085"/>
    </source>
</evidence>
<evidence type="ECO:0000313" key="6">
    <source>
        <dbReference type="EMBL" id="GMH81058.1"/>
    </source>
</evidence>
<comment type="caution">
    <text evidence="6">The sequence shown here is derived from an EMBL/GenBank/DDBJ whole genome shotgun (WGS) entry which is preliminary data.</text>
</comment>
<dbReference type="InterPro" id="IPR016098">
    <property type="entry name" value="CAP/MinC_C"/>
</dbReference>
<keyword evidence="3" id="KW-0175">Coiled coil</keyword>
<feature type="domain" description="C-CAP/cofactor C-like" evidence="5">
    <location>
        <begin position="13"/>
        <end position="166"/>
    </location>
</feature>
<dbReference type="GO" id="GO:0005096">
    <property type="term" value="F:GTPase activator activity"/>
    <property type="evidence" value="ECO:0007669"/>
    <property type="project" value="InterPro"/>
</dbReference>
<dbReference type="Proteomes" id="UP001165085">
    <property type="component" value="Unassembled WGS sequence"/>
</dbReference>
<evidence type="ECO:0000256" key="2">
    <source>
        <dbReference type="ARBA" id="ARBA00022741"/>
    </source>
</evidence>
<gene>
    <name evidence="6" type="ORF">TrST_g8651</name>
</gene>
<dbReference type="GO" id="GO:0005929">
    <property type="term" value="C:cilium"/>
    <property type="evidence" value="ECO:0007669"/>
    <property type="project" value="TreeGrafter"/>
</dbReference>
<sequence>MVTFTATDGTKFTSREEYRSYEMETQYTFRNKEGESLRKMPGSTQGQPFDIADCNNCTLEVLDYTDMVQIDAVTNSKIFIAGSGESVFVRNCENTTFTLACKQLRTRDCVNCKFYLYSKTEPIIETSTKMEFAPFNGAFKRHKECMAAANLQPNHNLWFAVFDFNDEAKTGKNWRLMSQSEEDPLWCPLGKFANCCPRVAPGSIALPSQGADPTDPSNNKNVASSGGMMSFGLNTSMHEAAKVSGDAYLAQETQAAKHTSPKDKGKKNSSPKKKAGVGWNPDALAEPSPVKKETTKPKPQKKSGVGWNPDAFAAEPSSEKEKKPQKKSGVGWNPDAFAEPSPEPAKKASPKKKAGVGWNAAALDEPTPPAKAKSPAKKKGGSIGWNAAALDDDEDVPIRCDNPTEIKRRVVSDETTGRSRTDSDVTAATQGERGITLELQAVLMFAVERGIDLVKWFTPDDEKEAKLALTAVKGKPDLLLTKDVFSAKLTGLGLGLGAGQDEETQEQIAAAISKGSIDTCSRRRNCDSGSAHPTTRADRISLRTLFEVSKVESTLTSPAPAPVVAAAVPVGVGSSSSGVTAMAARRGVSSPPRKREPPPPVSPVHIKAAPTPPLAQKPLWSPSAPQNSKSKEAFEVPIETPQLDLEREIETCLKALCRQADTYFKLRSKLGLDERGDEEVKMYDVTKALSGLGLKLGPAGQHAMFRRVCSTNSEEATPSAIPASTLRAYFLKLKLSKNIKRSEWAAAKKQQEALEQTKRQKEFQKALAGQVFALEEEFYDSMIESFEIVSGEVMKREIHARGVDWLAGNEGIRLSRRKAMAAEIQKGEAVIDEEDRAEIMHKAKTEALKEKKAELAEEEKASQSTSKWLFRLFVQNNKRKNFQDCTKFSEWCRKREDNREAIKDARKEWVSEKDAQAKQRSEAGSKVAAVADVEEMIRDLVSAATVESKMTGGVGVVKPSRKGLELAKKLRDLERLSGGKVVSKSTFDEVMHNLIFSLLADKKTSKQARTLVTEFLNDGAKAGTSFFVEDDTKVADRVKSLDEQKRSEAQATYESWCKKKKALKKKEAKERKKALKKKKAEKKEKAKKSENAFTEWLALHQQKKYFSLKRKEEVPVPKRGKKNMAGGKPWIAVELDGEGNVVEDASTIAGGIGGENVDSSNV</sequence>
<dbReference type="PANTHER" id="PTHR15440">
    <property type="entry name" value="XRP2 PROTEIN"/>
    <property type="match status" value="1"/>
</dbReference>
<name>A0A9W7EL65_9STRA</name>
<organism evidence="6 7">
    <name type="scientific">Triparma strigata</name>
    <dbReference type="NCBI Taxonomy" id="1606541"/>
    <lineage>
        <taxon>Eukaryota</taxon>
        <taxon>Sar</taxon>
        <taxon>Stramenopiles</taxon>
        <taxon>Ochrophyta</taxon>
        <taxon>Bolidophyceae</taxon>
        <taxon>Parmales</taxon>
        <taxon>Triparmaceae</taxon>
        <taxon>Triparma</taxon>
    </lineage>
</organism>
<reference evidence="7" key="1">
    <citation type="journal article" date="2023" name="Commun. Biol.">
        <title>Genome analysis of Parmales, the sister group of diatoms, reveals the evolutionary specialization of diatoms from phago-mixotrophs to photoautotrophs.</title>
        <authorList>
            <person name="Ban H."/>
            <person name="Sato S."/>
            <person name="Yoshikawa S."/>
            <person name="Yamada K."/>
            <person name="Nakamura Y."/>
            <person name="Ichinomiya M."/>
            <person name="Sato N."/>
            <person name="Blanc-Mathieu R."/>
            <person name="Endo H."/>
            <person name="Kuwata A."/>
            <person name="Ogata H."/>
        </authorList>
    </citation>
    <scope>NUCLEOTIDE SEQUENCE [LARGE SCALE GENOMIC DNA]</scope>
    <source>
        <strain evidence="7">NIES 3701</strain>
    </source>
</reference>
<feature type="compositionally biased region" description="Basic residues" evidence="4">
    <location>
        <begin position="264"/>
        <end position="275"/>
    </location>
</feature>
<evidence type="ECO:0000259" key="5">
    <source>
        <dbReference type="PROSITE" id="PS51329"/>
    </source>
</evidence>
<keyword evidence="7" id="KW-1185">Reference proteome</keyword>
<dbReference type="InterPro" id="IPR006599">
    <property type="entry name" value="CARP_motif"/>
</dbReference>
<dbReference type="GO" id="GO:0006892">
    <property type="term" value="P:post-Golgi vesicle-mediated transport"/>
    <property type="evidence" value="ECO:0007669"/>
    <property type="project" value="TreeGrafter"/>
</dbReference>
<dbReference type="AlphaFoldDB" id="A0A9W7EL65"/>
<dbReference type="EMBL" id="BRXY01000254">
    <property type="protein sequence ID" value="GMH81058.1"/>
    <property type="molecule type" value="Genomic_DNA"/>
</dbReference>